<feature type="transmembrane region" description="Helical" evidence="6">
    <location>
        <begin position="435"/>
        <end position="456"/>
    </location>
</feature>
<feature type="transmembrane region" description="Helical" evidence="6">
    <location>
        <begin position="503"/>
        <end position="520"/>
    </location>
</feature>
<feature type="transmembrane region" description="Helical" evidence="6">
    <location>
        <begin position="130"/>
        <end position="151"/>
    </location>
</feature>
<dbReference type="OrthoDB" id="68611at2759"/>
<feature type="transmembrane region" description="Helical" evidence="6">
    <location>
        <begin position="532"/>
        <end position="553"/>
    </location>
</feature>
<dbReference type="PANTHER" id="PTHR30509:SF34">
    <property type="entry name" value="F3L24.34 PROTEIN"/>
    <property type="match status" value="1"/>
</dbReference>
<feature type="transmembrane region" description="Helical" evidence="6">
    <location>
        <begin position="21"/>
        <end position="40"/>
    </location>
</feature>
<feature type="domain" description="Integral membrane bound transporter" evidence="7">
    <location>
        <begin position="421"/>
        <end position="548"/>
    </location>
</feature>
<organism evidence="8">
    <name type="scientific">Eucalyptus grandis</name>
    <name type="common">Flooded gum</name>
    <dbReference type="NCBI Taxonomy" id="71139"/>
    <lineage>
        <taxon>Eukaryota</taxon>
        <taxon>Viridiplantae</taxon>
        <taxon>Streptophyta</taxon>
        <taxon>Embryophyta</taxon>
        <taxon>Tracheophyta</taxon>
        <taxon>Spermatophyta</taxon>
        <taxon>Magnoliopsida</taxon>
        <taxon>eudicotyledons</taxon>
        <taxon>Gunneridae</taxon>
        <taxon>Pentapetalae</taxon>
        <taxon>rosids</taxon>
        <taxon>malvids</taxon>
        <taxon>Myrtales</taxon>
        <taxon>Myrtaceae</taxon>
        <taxon>Myrtoideae</taxon>
        <taxon>Eucalypteae</taxon>
        <taxon>Eucalyptus</taxon>
    </lineage>
</organism>
<feature type="transmembrane region" description="Helical" evidence="6">
    <location>
        <begin position="99"/>
        <end position="118"/>
    </location>
</feature>
<evidence type="ECO:0000256" key="1">
    <source>
        <dbReference type="ARBA" id="ARBA00004651"/>
    </source>
</evidence>
<comment type="subcellular location">
    <subcellularLocation>
        <location evidence="1">Cell membrane</location>
        <topology evidence="1">Multi-pass membrane protein</topology>
    </subcellularLocation>
</comment>
<dbReference type="eggNOG" id="ENOG502QS4G">
    <property type="taxonomic scope" value="Eukaryota"/>
</dbReference>
<dbReference type="GO" id="GO:0005886">
    <property type="term" value="C:plasma membrane"/>
    <property type="evidence" value="ECO:0000318"/>
    <property type="project" value="GO_Central"/>
</dbReference>
<keyword evidence="3 6" id="KW-0812">Transmembrane</keyword>
<evidence type="ECO:0000256" key="5">
    <source>
        <dbReference type="ARBA" id="ARBA00023136"/>
    </source>
</evidence>
<evidence type="ECO:0000313" key="8">
    <source>
        <dbReference type="EMBL" id="KCW49625.1"/>
    </source>
</evidence>
<dbReference type="AlphaFoldDB" id="A0A059A8D3"/>
<feature type="transmembrane region" description="Helical" evidence="6">
    <location>
        <begin position="46"/>
        <end position="66"/>
    </location>
</feature>
<dbReference type="EMBL" id="KK198763">
    <property type="protein sequence ID" value="KCW49625.1"/>
    <property type="molecule type" value="Genomic_DNA"/>
</dbReference>
<dbReference type="OMA" id="YMTTILI"/>
<keyword evidence="2" id="KW-1003">Cell membrane</keyword>
<feature type="transmembrane region" description="Helical" evidence="6">
    <location>
        <begin position="157"/>
        <end position="179"/>
    </location>
</feature>
<feature type="transmembrane region" description="Helical" evidence="6">
    <location>
        <begin position="409"/>
        <end position="429"/>
    </location>
</feature>
<dbReference type="PANTHER" id="PTHR30509">
    <property type="entry name" value="P-HYDROXYBENZOIC ACID EFFLUX PUMP SUBUNIT-RELATED"/>
    <property type="match status" value="1"/>
</dbReference>
<dbReference type="KEGG" id="egr:104426477"/>
<dbReference type="STRING" id="71139.A0A059A8D3"/>
<sequence length="823" mass="90487">MATTSTIAEQADALRHAHLKSALRTALACSIVGFTTLYAPTSVRKFLAYPAFSYVTTILIVSEATVGDALRGVWNAFYATTQVMLFSVLSLWLAGPARFATHGLAAAVVSLGTFLVALPESTDLMAKRIAFGQLVIIFVGAAIGGASTGVVMHPVHVASSTALGALASVLALLFPYPWLACSEIRKTCRLYVENASERLNLYLDGFFAKGRPAAVDLISRASCFARVAKKLLQSIKEHERGVSWERPGIRFLKPNYVNLGKRLQEIELPLRGMEMALNSCSSFPISMADQELQKASPKIKLHLRQKLEQAKCFTPCDATTAPETKGDDIENALRPFTTMPASQEGLPALFFLHCVEILQHDLIFGQPVKPVDFKSQDSVTQQSGEKDQAKYCFGGRRTRLNLKPSCQSLIFALKCSVSLGLAVLFGLLYNKENGYWSGLTIAISFVTGRQPTFTVANARAQGTAMGSVYGLLGYFICGKFVHLRFLPLLPWIIFASFLRHSRMYGQAGGISAVIGALLILGRRDYGPPAQFAIARIAEASIGLICFITVELLWEPARASTLAKVELSTSLRKLGESIEGIVLCLEEKQWPDSKFHTLQEKLEDLRSRTSKYGVLTEEAVSEPNFWFLPFPGDCHLKILECLSKMVDLIQFTSFQLESLQRLSVSIGVAWKEIQKPLEQDLELFKEMIGTSIQFLGAVTSLKSLSAIDTELQKTKVACDMELGKSQSGNLTTFSGTNDEDVAKVTSSFLCRSNEVATRIHAQEGLEELKSQMVLCIGGLGFCLSRLMRETMIMEEILRELLQRENPTCLVNISEISSKLKALDM</sequence>
<dbReference type="InParanoid" id="A0A059A8D3"/>
<gene>
    <name evidence="8" type="ORF">EUGRSUZ_K03147</name>
</gene>
<evidence type="ECO:0000256" key="6">
    <source>
        <dbReference type="SAM" id="Phobius"/>
    </source>
</evidence>
<dbReference type="Gramene" id="KCW49625">
    <property type="protein sequence ID" value="KCW49625"/>
    <property type="gene ID" value="EUGRSUZ_K03147"/>
</dbReference>
<reference evidence="8" key="1">
    <citation type="submission" date="2013-07" db="EMBL/GenBank/DDBJ databases">
        <title>The genome of Eucalyptus grandis.</title>
        <authorList>
            <person name="Schmutz J."/>
            <person name="Hayes R."/>
            <person name="Myburg A."/>
            <person name="Tuskan G."/>
            <person name="Grattapaglia D."/>
            <person name="Rokhsar D.S."/>
        </authorList>
    </citation>
    <scope>NUCLEOTIDE SEQUENCE</scope>
    <source>
        <tissue evidence="8">Leaf extractions</tissue>
    </source>
</reference>
<keyword evidence="5 6" id="KW-0472">Membrane</keyword>
<dbReference type="Pfam" id="PF13515">
    <property type="entry name" value="FUSC_2"/>
    <property type="match status" value="1"/>
</dbReference>
<dbReference type="InterPro" id="IPR049453">
    <property type="entry name" value="Memb_transporter_dom"/>
</dbReference>
<evidence type="ECO:0000256" key="4">
    <source>
        <dbReference type="ARBA" id="ARBA00022989"/>
    </source>
</evidence>
<accession>A0A059A8D3</accession>
<name>A0A059A8D3_EUCGR</name>
<feature type="transmembrane region" description="Helical" evidence="6">
    <location>
        <begin position="468"/>
        <end position="497"/>
    </location>
</feature>
<keyword evidence="4 6" id="KW-1133">Transmembrane helix</keyword>
<evidence type="ECO:0000256" key="2">
    <source>
        <dbReference type="ARBA" id="ARBA00022475"/>
    </source>
</evidence>
<proteinExistence type="predicted"/>
<evidence type="ECO:0000259" key="7">
    <source>
        <dbReference type="Pfam" id="PF13515"/>
    </source>
</evidence>
<feature type="transmembrane region" description="Helical" evidence="6">
    <location>
        <begin position="73"/>
        <end position="93"/>
    </location>
</feature>
<evidence type="ECO:0000256" key="3">
    <source>
        <dbReference type="ARBA" id="ARBA00022692"/>
    </source>
</evidence>
<protein>
    <recommendedName>
        <fullName evidence="7">Integral membrane bound transporter domain-containing protein</fullName>
    </recommendedName>
</protein>